<comment type="caution">
    <text evidence="1">The sequence shown here is derived from an EMBL/GenBank/DDBJ whole genome shotgun (WGS) entry which is preliminary data.</text>
</comment>
<reference evidence="1" key="1">
    <citation type="submission" date="2022-02" db="EMBL/GenBank/DDBJ databases">
        <title>Plant Genome Project.</title>
        <authorList>
            <person name="Zhang R.-G."/>
        </authorList>
    </citation>
    <scope>NUCLEOTIDE SEQUENCE</scope>
    <source>
        <strain evidence="1">AT1</strain>
    </source>
</reference>
<gene>
    <name evidence="1" type="ORF">RHMOL_Rhmol06G0276700</name>
</gene>
<dbReference type="EMBL" id="CM046393">
    <property type="protein sequence ID" value="KAI8552565.1"/>
    <property type="molecule type" value="Genomic_DNA"/>
</dbReference>
<dbReference type="Proteomes" id="UP001062846">
    <property type="component" value="Chromosome 6"/>
</dbReference>
<accession>A0ACC0NH92</accession>
<evidence type="ECO:0000313" key="2">
    <source>
        <dbReference type="Proteomes" id="UP001062846"/>
    </source>
</evidence>
<name>A0ACC0NH92_RHOML</name>
<proteinExistence type="predicted"/>
<evidence type="ECO:0000313" key="1">
    <source>
        <dbReference type="EMBL" id="KAI8552565.1"/>
    </source>
</evidence>
<protein>
    <submittedName>
        <fullName evidence="1">Uncharacterized protein</fullName>
    </submittedName>
</protein>
<organism evidence="1 2">
    <name type="scientific">Rhododendron molle</name>
    <name type="common">Chinese azalea</name>
    <name type="synonym">Azalea mollis</name>
    <dbReference type="NCBI Taxonomy" id="49168"/>
    <lineage>
        <taxon>Eukaryota</taxon>
        <taxon>Viridiplantae</taxon>
        <taxon>Streptophyta</taxon>
        <taxon>Embryophyta</taxon>
        <taxon>Tracheophyta</taxon>
        <taxon>Spermatophyta</taxon>
        <taxon>Magnoliopsida</taxon>
        <taxon>eudicotyledons</taxon>
        <taxon>Gunneridae</taxon>
        <taxon>Pentapetalae</taxon>
        <taxon>asterids</taxon>
        <taxon>Ericales</taxon>
        <taxon>Ericaceae</taxon>
        <taxon>Ericoideae</taxon>
        <taxon>Rhodoreae</taxon>
        <taxon>Rhododendron</taxon>
    </lineage>
</organism>
<sequence length="269" mass="30527">MALKSPSSSSSITKSLDQMALKSPSSSSADPEGSSTRVVIKAKDLLRSPSKRAAPPSFAVALGIKDESQIQLQLEQVHLSMRCGKAVGYIEFDHLKYVPMAINLSGQLLVGERIEIKPLNADGNPSSAGERCHARTGKNNCLDKPWHLMTSAERIDSSTDWRELIDVDDQRVFYNKVTGERWRTIPNDLWRARLKAGCYKHIYGSPRRPQTLHQHETWQQGRVHENVMTWSSPPQQPQYDTHVRPPQQDWPQPQHLVWPQLQQLGWPQQ</sequence>
<keyword evidence="2" id="KW-1185">Reference proteome</keyword>